<evidence type="ECO:0000313" key="1">
    <source>
        <dbReference type="EMBL" id="MBK1870289.1"/>
    </source>
</evidence>
<reference evidence="1" key="1">
    <citation type="submission" date="2021-01" db="EMBL/GenBank/DDBJ databases">
        <authorList>
            <person name="Sun Q."/>
        </authorList>
    </citation>
    <scope>NUCLEOTIDE SEQUENCE</scope>
    <source>
        <strain evidence="1">YIM B02566</strain>
    </source>
</reference>
<proteinExistence type="predicted"/>
<gene>
    <name evidence="1" type="ORF">JHL16_28255</name>
</gene>
<organism evidence="1 2">
    <name type="scientific">Taklimakanibacter albus</name>
    <dbReference type="NCBI Taxonomy" id="2800327"/>
    <lineage>
        <taxon>Bacteria</taxon>
        <taxon>Pseudomonadati</taxon>
        <taxon>Pseudomonadota</taxon>
        <taxon>Alphaproteobacteria</taxon>
        <taxon>Hyphomicrobiales</taxon>
        <taxon>Aestuariivirgaceae</taxon>
        <taxon>Taklimakanibacter</taxon>
    </lineage>
</organism>
<dbReference type="EMBL" id="JAENHL010000008">
    <property type="protein sequence ID" value="MBK1870289.1"/>
    <property type="molecule type" value="Genomic_DNA"/>
</dbReference>
<evidence type="ECO:0000313" key="2">
    <source>
        <dbReference type="Proteomes" id="UP000616151"/>
    </source>
</evidence>
<keyword evidence="2" id="KW-1185">Reference proteome</keyword>
<comment type="caution">
    <text evidence="1">The sequence shown here is derived from an EMBL/GenBank/DDBJ whole genome shotgun (WGS) entry which is preliminary data.</text>
</comment>
<dbReference type="Proteomes" id="UP000616151">
    <property type="component" value="Unassembled WGS sequence"/>
</dbReference>
<accession>A0ACC5RCI0</accession>
<name>A0ACC5RCI0_9HYPH</name>
<sequence length="109" mass="11500">MKVVALLLAMICPTTVPQLRMMAEAAFNDLRLARLAAVTIGEIAADCLSLNLSSGLVATAWVLGALLAAALFLQLARERQAPRGHRVVATFTSVAAALLSPALWSIDLM</sequence>
<protein>
    <submittedName>
        <fullName evidence="1">Uncharacterized protein</fullName>
    </submittedName>
</protein>